<dbReference type="AlphaFoldDB" id="A0A9X4KK80"/>
<dbReference type="Gene3D" id="2.70.98.10">
    <property type="match status" value="1"/>
</dbReference>
<evidence type="ECO:0000313" key="2">
    <source>
        <dbReference type="Proteomes" id="UP001153387"/>
    </source>
</evidence>
<dbReference type="RefSeq" id="WP_277567229.1">
    <property type="nucleotide sequence ID" value="NZ_JAPDHZ010000004.1"/>
</dbReference>
<dbReference type="GO" id="GO:0030246">
    <property type="term" value="F:carbohydrate binding"/>
    <property type="evidence" value="ECO:0007669"/>
    <property type="project" value="InterPro"/>
</dbReference>
<name>A0A9X4KK80_9BACL</name>
<sequence length="306" mass="33363">MADVQIRSAVYKNRESLIMETGEIRVELIPGLGGKVVSLLYKPTGKEWLVQSDLQALKQPAYGSNFGDADMSGWDECFPTIAPCAAEAGGALMLPDHGEVWALAWDAEVSEGRIDCSVGGVALPYRLGRSLYFTSPDTLRMAYRAENLGESPLQFLWVPHPQFAVSEPTRIELPPSAQEMLCVFGGAARQEGRTYAWAAEADVDASQTGDGRKFYAPGKVSEGRCGLFCERSGNWLRMDFDPQRVPYIGVWIDEGMFNRQNAIALEPSIGYYDSLDRARANGTAQTILPGQACEWSLTVSFGGGAA</sequence>
<dbReference type="GO" id="GO:0005975">
    <property type="term" value="P:carbohydrate metabolic process"/>
    <property type="evidence" value="ECO:0007669"/>
    <property type="project" value="InterPro"/>
</dbReference>
<dbReference type="GO" id="GO:0003824">
    <property type="term" value="F:catalytic activity"/>
    <property type="evidence" value="ECO:0007669"/>
    <property type="project" value="InterPro"/>
</dbReference>
<keyword evidence="2" id="KW-1185">Reference proteome</keyword>
<evidence type="ECO:0008006" key="3">
    <source>
        <dbReference type="Google" id="ProtNLM"/>
    </source>
</evidence>
<gene>
    <name evidence="1" type="ORF">OMP38_23375</name>
</gene>
<protein>
    <recommendedName>
        <fullName evidence="3">DUF4432 family protein</fullName>
    </recommendedName>
</protein>
<dbReference type="EMBL" id="JAPDHZ010000004">
    <property type="protein sequence ID" value="MDG0793451.1"/>
    <property type="molecule type" value="Genomic_DNA"/>
</dbReference>
<dbReference type="Proteomes" id="UP001153387">
    <property type="component" value="Unassembled WGS sequence"/>
</dbReference>
<proteinExistence type="predicted"/>
<dbReference type="InterPro" id="IPR014718">
    <property type="entry name" value="GH-type_carb-bd"/>
</dbReference>
<organism evidence="1 2">
    <name type="scientific">Cohnella ginsengisoli</name>
    <dbReference type="NCBI Taxonomy" id="425004"/>
    <lineage>
        <taxon>Bacteria</taxon>
        <taxon>Bacillati</taxon>
        <taxon>Bacillota</taxon>
        <taxon>Bacilli</taxon>
        <taxon>Bacillales</taxon>
        <taxon>Paenibacillaceae</taxon>
        <taxon>Cohnella</taxon>
    </lineage>
</organism>
<dbReference type="SUPFAM" id="SSF74650">
    <property type="entry name" value="Galactose mutarotase-like"/>
    <property type="match status" value="1"/>
</dbReference>
<accession>A0A9X4KK80</accession>
<evidence type="ECO:0000313" key="1">
    <source>
        <dbReference type="EMBL" id="MDG0793451.1"/>
    </source>
</evidence>
<reference evidence="1 2" key="1">
    <citation type="submission" date="2022-10" db="EMBL/GenBank/DDBJ databases">
        <title>Comparative genomic analysis of Cohnella hashimotonis sp. nov., isolated from the International Space Station.</title>
        <authorList>
            <person name="Simpson A."/>
            <person name="Venkateswaran K."/>
        </authorList>
    </citation>
    <scope>NUCLEOTIDE SEQUENCE [LARGE SCALE GENOMIC DNA]</scope>
    <source>
        <strain evidence="1 2">DSM 18997</strain>
    </source>
</reference>
<comment type="caution">
    <text evidence="1">The sequence shown here is derived from an EMBL/GenBank/DDBJ whole genome shotgun (WGS) entry which is preliminary data.</text>
</comment>
<dbReference type="InterPro" id="IPR011013">
    <property type="entry name" value="Gal_mutarotase_sf_dom"/>
</dbReference>